<dbReference type="Proteomes" id="UP000271974">
    <property type="component" value="Unassembled WGS sequence"/>
</dbReference>
<dbReference type="EMBL" id="RQTK01000448">
    <property type="protein sequence ID" value="RUS79488.1"/>
    <property type="molecule type" value="Genomic_DNA"/>
</dbReference>
<accession>A0A3S1C0C7</accession>
<protein>
    <submittedName>
        <fullName evidence="1">Uncharacterized protein</fullName>
    </submittedName>
</protein>
<dbReference type="OrthoDB" id="6207867at2759"/>
<dbReference type="AlphaFoldDB" id="A0A3S1C0C7"/>
<proteinExistence type="predicted"/>
<sequence length="104" mass="11769">VLERIYEESVCAGNGTATYLAQNNLNACRALHENTITNSTPNDEICNIVRATRNCDRNYIRNMCGTLFNWLIDRLWVAKAQSFYPHCVSILESDQHALPPRPAS</sequence>
<comment type="caution">
    <text evidence="1">The sequence shown here is derived from an EMBL/GenBank/DDBJ whole genome shotgun (WGS) entry which is preliminary data.</text>
</comment>
<evidence type="ECO:0000313" key="2">
    <source>
        <dbReference type="Proteomes" id="UP000271974"/>
    </source>
</evidence>
<evidence type="ECO:0000313" key="1">
    <source>
        <dbReference type="EMBL" id="RUS79488.1"/>
    </source>
</evidence>
<gene>
    <name evidence="1" type="ORF">EGW08_012756</name>
</gene>
<keyword evidence="2" id="KW-1185">Reference proteome</keyword>
<organism evidence="1 2">
    <name type="scientific">Elysia chlorotica</name>
    <name type="common">Eastern emerald elysia</name>
    <name type="synonym">Sea slug</name>
    <dbReference type="NCBI Taxonomy" id="188477"/>
    <lineage>
        <taxon>Eukaryota</taxon>
        <taxon>Metazoa</taxon>
        <taxon>Spiralia</taxon>
        <taxon>Lophotrochozoa</taxon>
        <taxon>Mollusca</taxon>
        <taxon>Gastropoda</taxon>
        <taxon>Heterobranchia</taxon>
        <taxon>Euthyneura</taxon>
        <taxon>Panpulmonata</taxon>
        <taxon>Sacoglossa</taxon>
        <taxon>Placobranchoidea</taxon>
        <taxon>Plakobranchidae</taxon>
        <taxon>Elysia</taxon>
    </lineage>
</organism>
<name>A0A3S1C0C7_ELYCH</name>
<reference evidence="1 2" key="1">
    <citation type="submission" date="2019-01" db="EMBL/GenBank/DDBJ databases">
        <title>A draft genome assembly of the solar-powered sea slug Elysia chlorotica.</title>
        <authorList>
            <person name="Cai H."/>
            <person name="Li Q."/>
            <person name="Fang X."/>
            <person name="Li J."/>
            <person name="Curtis N.E."/>
            <person name="Altenburger A."/>
            <person name="Shibata T."/>
            <person name="Feng M."/>
            <person name="Maeda T."/>
            <person name="Schwartz J.A."/>
            <person name="Shigenobu S."/>
            <person name="Lundholm N."/>
            <person name="Nishiyama T."/>
            <person name="Yang H."/>
            <person name="Hasebe M."/>
            <person name="Li S."/>
            <person name="Pierce S.K."/>
            <person name="Wang J."/>
        </authorList>
    </citation>
    <scope>NUCLEOTIDE SEQUENCE [LARGE SCALE GENOMIC DNA]</scope>
    <source>
        <strain evidence="1">EC2010</strain>
        <tissue evidence="1">Whole organism of an adult</tissue>
    </source>
</reference>
<feature type="non-terminal residue" evidence="1">
    <location>
        <position position="1"/>
    </location>
</feature>